<keyword evidence="2" id="KW-0378">Hydrolase</keyword>
<dbReference type="PROSITE" id="PS51746">
    <property type="entry name" value="PPM_2"/>
    <property type="match status" value="1"/>
</dbReference>
<gene>
    <name evidence="2" type="ORF">J2T15_002929</name>
</gene>
<dbReference type="EC" id="3.1.3.16" evidence="2"/>
<dbReference type="Gene3D" id="3.60.40.10">
    <property type="entry name" value="PPM-type phosphatase domain"/>
    <property type="match status" value="1"/>
</dbReference>
<proteinExistence type="predicted"/>
<sequence length="295" mass="32972">MMWYMILCSALFIVLIAALLSGSRPPAAPQEESAREKVRMQIVPGSAQHIGEREEQQDAYCFSELDESEAVRKYGVLAVLADGMGGLAMGGEASHLAVQSMLRAYTMKEDEEDIPQALERAIRMANRAVYELAMMHELEWGVGTTLTAVVVSEGRLYWISAGDSRIYLYREGTLSALTKDHIYARRLDELVKAGHMTREEADSHPDRQLLTSYLGIPELQEIDSHATPYRLQPEDWVLLCSDGLYEGLTEQVMYEAAKLPPQLAAEFIVRQVIAEGRPYQDNATIVIVNYRGIGT</sequence>
<keyword evidence="3" id="KW-1185">Reference proteome</keyword>
<name>A0ABT9U1J4_PAEHA</name>
<accession>A0ABT9U1J4</accession>
<dbReference type="SMART" id="SM00331">
    <property type="entry name" value="PP2C_SIG"/>
    <property type="match status" value="1"/>
</dbReference>
<dbReference type="InterPro" id="IPR036457">
    <property type="entry name" value="PPM-type-like_dom_sf"/>
</dbReference>
<protein>
    <submittedName>
        <fullName evidence="2">Protein phosphatase</fullName>
        <ecNumber evidence="2">3.1.3.16</ecNumber>
    </submittedName>
</protein>
<evidence type="ECO:0000259" key="1">
    <source>
        <dbReference type="PROSITE" id="PS51746"/>
    </source>
</evidence>
<dbReference type="CDD" id="cd00143">
    <property type="entry name" value="PP2Cc"/>
    <property type="match status" value="1"/>
</dbReference>
<dbReference type="SUPFAM" id="SSF81606">
    <property type="entry name" value="PP2C-like"/>
    <property type="match status" value="1"/>
</dbReference>
<dbReference type="SMART" id="SM00332">
    <property type="entry name" value="PP2Cc"/>
    <property type="match status" value="1"/>
</dbReference>
<comment type="caution">
    <text evidence="2">The sequence shown here is derived from an EMBL/GenBank/DDBJ whole genome shotgun (WGS) entry which is preliminary data.</text>
</comment>
<feature type="domain" description="PPM-type phosphatase" evidence="1">
    <location>
        <begin position="59"/>
        <end position="290"/>
    </location>
</feature>
<dbReference type="Proteomes" id="UP001229346">
    <property type="component" value="Unassembled WGS sequence"/>
</dbReference>
<dbReference type="Pfam" id="PF13672">
    <property type="entry name" value="PP2C_2"/>
    <property type="match status" value="1"/>
</dbReference>
<evidence type="ECO:0000313" key="2">
    <source>
        <dbReference type="EMBL" id="MDQ0113488.1"/>
    </source>
</evidence>
<organism evidence="2 3">
    <name type="scientific">Paenibacillus harenae</name>
    <dbReference type="NCBI Taxonomy" id="306543"/>
    <lineage>
        <taxon>Bacteria</taxon>
        <taxon>Bacillati</taxon>
        <taxon>Bacillota</taxon>
        <taxon>Bacilli</taxon>
        <taxon>Bacillales</taxon>
        <taxon>Paenibacillaceae</taxon>
        <taxon>Paenibacillus</taxon>
    </lineage>
</organism>
<reference evidence="2 3" key="1">
    <citation type="submission" date="2023-07" db="EMBL/GenBank/DDBJ databases">
        <title>Sorghum-associated microbial communities from plants grown in Nebraska, USA.</title>
        <authorList>
            <person name="Schachtman D."/>
        </authorList>
    </citation>
    <scope>NUCLEOTIDE SEQUENCE [LARGE SCALE GENOMIC DNA]</scope>
    <source>
        <strain evidence="2 3">CC482</strain>
    </source>
</reference>
<dbReference type="PANTHER" id="PTHR47992">
    <property type="entry name" value="PROTEIN PHOSPHATASE"/>
    <property type="match status" value="1"/>
</dbReference>
<dbReference type="InterPro" id="IPR001932">
    <property type="entry name" value="PPM-type_phosphatase-like_dom"/>
</dbReference>
<dbReference type="GO" id="GO:0004722">
    <property type="term" value="F:protein serine/threonine phosphatase activity"/>
    <property type="evidence" value="ECO:0007669"/>
    <property type="project" value="UniProtKB-EC"/>
</dbReference>
<dbReference type="InterPro" id="IPR015655">
    <property type="entry name" value="PP2C"/>
</dbReference>
<evidence type="ECO:0000313" key="3">
    <source>
        <dbReference type="Proteomes" id="UP001229346"/>
    </source>
</evidence>
<dbReference type="EMBL" id="JAUSSU010000005">
    <property type="protein sequence ID" value="MDQ0113488.1"/>
    <property type="molecule type" value="Genomic_DNA"/>
</dbReference>